<dbReference type="PANTHER" id="PTHR33112">
    <property type="entry name" value="DOMAIN PROTEIN, PUTATIVE-RELATED"/>
    <property type="match status" value="1"/>
</dbReference>
<proteinExistence type="predicted"/>
<evidence type="ECO:0000313" key="4">
    <source>
        <dbReference type="Proteomes" id="UP000813385"/>
    </source>
</evidence>
<comment type="caution">
    <text evidence="3">The sequence shown here is derived from an EMBL/GenBank/DDBJ whole genome shotgun (WGS) entry which is preliminary data.</text>
</comment>
<protein>
    <submittedName>
        <fullName evidence="3">Heterokaryon incompatibility protein-domain-containing protein</fullName>
    </submittedName>
</protein>
<dbReference type="Pfam" id="PF06985">
    <property type="entry name" value="HET"/>
    <property type="match status" value="1"/>
</dbReference>
<dbReference type="OrthoDB" id="3789824at2759"/>
<name>A0A8K0TDV1_9PEZI</name>
<dbReference type="Proteomes" id="UP000813385">
    <property type="component" value="Unassembled WGS sequence"/>
</dbReference>
<dbReference type="EMBL" id="JAGPXD010000004">
    <property type="protein sequence ID" value="KAH7358336.1"/>
    <property type="molecule type" value="Genomic_DNA"/>
</dbReference>
<accession>A0A8K0TDV1</accession>
<dbReference type="PANTHER" id="PTHR33112:SF16">
    <property type="entry name" value="HETEROKARYON INCOMPATIBILITY DOMAIN-CONTAINING PROTEIN"/>
    <property type="match status" value="1"/>
</dbReference>
<sequence length="819" mass="93382">MPDQTFVERYWATSLPAITEYDGHRCETCAAIKFSGFRSVSLAREMLNPAKVLLGSFTKVTKSAYFGCWTCRYILGVILPYATAIHETMLLNVIGEICLSLDLDDRLTLWCWDGEGRPFPLLGQERISIPLEDGAVDKYEEMDEEESSWNMTEYKSYEVPINGSLPLRMLLDCKENKFVPNPAIGKPDLAIFWRWNCISVHEGGCVDESYSQDDNDPSSEGPTLPTRVLDFACPGGPRVIETNGKRGRYVILSHCWGDVQHDFKLNRTNMPSLQASIDISRMPKTFAEAAMITIRMGIRYLWIDSMCIIQPTSGLDTEDWTREAPRMAEYYRHAEFTIAASAAVNSDYGCLFARPGSQFKNRRWPLFQEPITRKWDEFSTLMKRNTEWFPLMMPRRLSWLWQVQNCPLNKRAWVLQERLLSRRILHCTLQGLMWECPSMRATEVEPLGCEFDYEVRDEGLLQLSEAMKRGPDFVTRDYWHQVVERFSGLEISYQSDRLPALAGIAKLIQAKTGNGYVAGHWRESLPSSLLWFRIHGTPALPPPPSSQSSPPRPTGTVSRLPDAPSWAWSSTTAQVKFTSLYETDFPHRPVDGYQITAELVDLSTKPKTPLNPFGWLSLCRLSLRCRLKKYAPTSGNLADEGFPKMKSAERSSDEVWQDYYPMPEDSILKSKDITTIRMGAVSRPSTPDSESESEAVVEEMARLVADHDLLQARMKLEGMYVAKVASEKPKDWGKSEEEDSLECTFDIPSDAGDGRDLFLLEMLRETKTERRETVWHVSEGLVVETTRPDAAEYTRAGFFRLKARQCLFEDVEETVVLLV</sequence>
<dbReference type="InterPro" id="IPR010730">
    <property type="entry name" value="HET"/>
</dbReference>
<feature type="region of interest" description="Disordered" evidence="1">
    <location>
        <begin position="540"/>
        <end position="563"/>
    </location>
</feature>
<evidence type="ECO:0000259" key="2">
    <source>
        <dbReference type="Pfam" id="PF06985"/>
    </source>
</evidence>
<reference evidence="3" key="1">
    <citation type="journal article" date="2021" name="Nat. Commun.">
        <title>Genetic determinants of endophytism in the Arabidopsis root mycobiome.</title>
        <authorList>
            <person name="Mesny F."/>
            <person name="Miyauchi S."/>
            <person name="Thiergart T."/>
            <person name="Pickel B."/>
            <person name="Atanasova L."/>
            <person name="Karlsson M."/>
            <person name="Huettel B."/>
            <person name="Barry K.W."/>
            <person name="Haridas S."/>
            <person name="Chen C."/>
            <person name="Bauer D."/>
            <person name="Andreopoulos W."/>
            <person name="Pangilinan J."/>
            <person name="LaButti K."/>
            <person name="Riley R."/>
            <person name="Lipzen A."/>
            <person name="Clum A."/>
            <person name="Drula E."/>
            <person name="Henrissat B."/>
            <person name="Kohler A."/>
            <person name="Grigoriev I.V."/>
            <person name="Martin F.M."/>
            <person name="Hacquard S."/>
        </authorList>
    </citation>
    <scope>NUCLEOTIDE SEQUENCE</scope>
    <source>
        <strain evidence="3">MPI-CAGE-AT-0016</strain>
    </source>
</reference>
<keyword evidence="4" id="KW-1185">Reference proteome</keyword>
<feature type="domain" description="Heterokaryon incompatibility" evidence="2">
    <location>
        <begin position="249"/>
        <end position="417"/>
    </location>
</feature>
<gene>
    <name evidence="3" type="ORF">B0T11DRAFT_102585</name>
</gene>
<feature type="compositionally biased region" description="Pro residues" evidence="1">
    <location>
        <begin position="540"/>
        <end position="553"/>
    </location>
</feature>
<organism evidence="3 4">
    <name type="scientific">Plectosphaerella cucumerina</name>
    <dbReference type="NCBI Taxonomy" id="40658"/>
    <lineage>
        <taxon>Eukaryota</taxon>
        <taxon>Fungi</taxon>
        <taxon>Dikarya</taxon>
        <taxon>Ascomycota</taxon>
        <taxon>Pezizomycotina</taxon>
        <taxon>Sordariomycetes</taxon>
        <taxon>Hypocreomycetidae</taxon>
        <taxon>Glomerellales</taxon>
        <taxon>Plectosphaerellaceae</taxon>
        <taxon>Plectosphaerella</taxon>
    </lineage>
</organism>
<dbReference type="AlphaFoldDB" id="A0A8K0TDV1"/>
<evidence type="ECO:0000313" key="3">
    <source>
        <dbReference type="EMBL" id="KAH7358336.1"/>
    </source>
</evidence>
<evidence type="ECO:0000256" key="1">
    <source>
        <dbReference type="SAM" id="MobiDB-lite"/>
    </source>
</evidence>